<name>A0A1M5DRC1_9BACT</name>
<dbReference type="OrthoDB" id="1100725at2"/>
<evidence type="ECO:0000256" key="1">
    <source>
        <dbReference type="SAM" id="MobiDB-lite"/>
    </source>
</evidence>
<dbReference type="RefSeq" id="WP_072836444.1">
    <property type="nucleotide sequence ID" value="NZ_FQUU01000016.1"/>
</dbReference>
<dbReference type="Proteomes" id="UP000184048">
    <property type="component" value="Unassembled WGS sequence"/>
</dbReference>
<dbReference type="STRING" id="1121884.SAMN02745131_03303"/>
<proteinExistence type="predicted"/>
<dbReference type="AlphaFoldDB" id="A0A1M5DRC1"/>
<gene>
    <name evidence="2" type="ORF">SAMN02745131_03303</name>
</gene>
<evidence type="ECO:0000313" key="2">
    <source>
        <dbReference type="EMBL" id="SHF69523.1"/>
    </source>
</evidence>
<organism evidence="2 3">
    <name type="scientific">Flavisolibacter ginsengisoli DSM 18119</name>
    <dbReference type="NCBI Taxonomy" id="1121884"/>
    <lineage>
        <taxon>Bacteria</taxon>
        <taxon>Pseudomonadati</taxon>
        <taxon>Bacteroidota</taxon>
        <taxon>Chitinophagia</taxon>
        <taxon>Chitinophagales</taxon>
        <taxon>Chitinophagaceae</taxon>
        <taxon>Flavisolibacter</taxon>
    </lineage>
</organism>
<reference evidence="2 3" key="1">
    <citation type="submission" date="2016-11" db="EMBL/GenBank/DDBJ databases">
        <authorList>
            <person name="Jaros S."/>
            <person name="Januszkiewicz K."/>
            <person name="Wedrychowicz H."/>
        </authorList>
    </citation>
    <scope>NUCLEOTIDE SEQUENCE [LARGE SCALE GENOMIC DNA]</scope>
    <source>
        <strain evidence="2 3">DSM 18119</strain>
    </source>
</reference>
<feature type="compositionally biased region" description="Polar residues" evidence="1">
    <location>
        <begin position="100"/>
        <end position="110"/>
    </location>
</feature>
<accession>A0A1M5DRC1</accession>
<keyword evidence="3" id="KW-1185">Reference proteome</keyword>
<protein>
    <submittedName>
        <fullName evidence="2">Uncharacterized protein</fullName>
    </submittedName>
</protein>
<dbReference type="EMBL" id="FQUU01000016">
    <property type="protein sequence ID" value="SHF69523.1"/>
    <property type="molecule type" value="Genomic_DNA"/>
</dbReference>
<feature type="region of interest" description="Disordered" evidence="1">
    <location>
        <begin position="85"/>
        <end position="119"/>
    </location>
</feature>
<sequence>MERINALIDKIYQQKEQGVSPAQILPTVQLLQSEIVKLQQKNGVLGTSKVAVIMPVHSNYHAVETPVADMPKLEEPAPVLINKAAQQPAGSPQEIKRPEVQSTNAEQASGNGYFLRKPSFEPAPQEEISYKEEPVKKEEAPRPAVLQSNFYHAFDTVEETPTLMQHQPRKEVHELIGDQGESLNDRLKQEKKEVVHALKDTPIKDLRKGIGINDRFTFVSELFRGDDAMYERSIKTINGFNILSEAEYWINRELKFKLGWNDNKEEVQHFYHLVRRRFA</sequence>
<evidence type="ECO:0000313" key="3">
    <source>
        <dbReference type="Proteomes" id="UP000184048"/>
    </source>
</evidence>